<gene>
    <name evidence="1" type="ORF">HERILL_LOCUS4666</name>
</gene>
<dbReference type="Proteomes" id="UP000594454">
    <property type="component" value="Chromosome 2"/>
</dbReference>
<dbReference type="OMA" id="WEAITRV"/>
<dbReference type="OrthoDB" id="2668416at2759"/>
<organism evidence="1 2">
    <name type="scientific">Hermetia illucens</name>
    <name type="common">Black soldier fly</name>
    <dbReference type="NCBI Taxonomy" id="343691"/>
    <lineage>
        <taxon>Eukaryota</taxon>
        <taxon>Metazoa</taxon>
        <taxon>Ecdysozoa</taxon>
        <taxon>Arthropoda</taxon>
        <taxon>Hexapoda</taxon>
        <taxon>Insecta</taxon>
        <taxon>Pterygota</taxon>
        <taxon>Neoptera</taxon>
        <taxon>Endopterygota</taxon>
        <taxon>Diptera</taxon>
        <taxon>Brachycera</taxon>
        <taxon>Stratiomyomorpha</taxon>
        <taxon>Stratiomyidae</taxon>
        <taxon>Hermetiinae</taxon>
        <taxon>Hermetia</taxon>
    </lineage>
</organism>
<reference evidence="1 2" key="1">
    <citation type="submission" date="2020-11" db="EMBL/GenBank/DDBJ databases">
        <authorList>
            <person name="Wallbank WR R."/>
            <person name="Pardo Diaz C."/>
            <person name="Kozak K."/>
            <person name="Martin S."/>
            <person name="Jiggins C."/>
            <person name="Moest M."/>
            <person name="Warren A I."/>
            <person name="Generalovic N T."/>
            <person name="Byers J.R.P. K."/>
            <person name="Montejo-Kovacevich G."/>
            <person name="Yen C E."/>
        </authorList>
    </citation>
    <scope>NUCLEOTIDE SEQUENCE [LARGE SCALE GENOMIC DNA]</scope>
</reference>
<evidence type="ECO:0000313" key="2">
    <source>
        <dbReference type="Proteomes" id="UP000594454"/>
    </source>
</evidence>
<protein>
    <recommendedName>
        <fullName evidence="3">DDE Tnp4 domain-containing protein</fullName>
    </recommendedName>
</protein>
<name>A0A7R8UIN5_HERIL</name>
<sequence>MSVNLKRALLCVIIDELCNDDIQEPTQIKRRRVWSKSWYLNRPELSHSHLVKELEISAPSDFKNFLRMDSETYNELLRKVSPLIKKQDTIMRDAISPNERLSAILWFLASGQTFGGLKLLTAISPQSLGVLIMETCSAIIKVLKTYIKLAADEWKAVATEFGDRWNFPKCIGALDGKHAQIKKPNWSGSYYFN</sequence>
<dbReference type="EMBL" id="LR899010">
    <property type="protein sequence ID" value="CAD7081568.1"/>
    <property type="molecule type" value="Genomic_DNA"/>
</dbReference>
<evidence type="ECO:0008006" key="3">
    <source>
        <dbReference type="Google" id="ProtNLM"/>
    </source>
</evidence>
<dbReference type="AlphaFoldDB" id="A0A7R8UIN5"/>
<evidence type="ECO:0000313" key="1">
    <source>
        <dbReference type="EMBL" id="CAD7081568.1"/>
    </source>
</evidence>
<accession>A0A7R8UIN5</accession>
<dbReference type="InParanoid" id="A0A7R8UIN5"/>
<proteinExistence type="predicted"/>
<keyword evidence="2" id="KW-1185">Reference proteome</keyword>